<dbReference type="Gene3D" id="2.170.270.10">
    <property type="entry name" value="SET domain"/>
    <property type="match status" value="1"/>
</dbReference>
<dbReference type="Proteomes" id="UP000007963">
    <property type="component" value="Unassembled WGS sequence"/>
</dbReference>
<dbReference type="EMBL" id="CH476608">
    <property type="protein sequence ID" value="EAU29909.1"/>
    <property type="molecule type" value="Genomic_DNA"/>
</dbReference>
<dbReference type="STRING" id="341663.Q0C9B6"/>
<feature type="compositionally biased region" description="Pro residues" evidence="2">
    <location>
        <begin position="93"/>
        <end position="108"/>
    </location>
</feature>
<dbReference type="GO" id="GO:0061630">
    <property type="term" value="F:ubiquitin protein ligase activity"/>
    <property type="evidence" value="ECO:0007669"/>
    <property type="project" value="InterPro"/>
</dbReference>
<name>Q0C9B6_ASPTN</name>
<feature type="compositionally biased region" description="Low complexity" evidence="2">
    <location>
        <begin position="28"/>
        <end position="41"/>
    </location>
</feature>
<dbReference type="PANTHER" id="PTHR13063">
    <property type="entry name" value="ENOS INTERACTING PROTEIN"/>
    <property type="match status" value="1"/>
</dbReference>
<feature type="compositionally biased region" description="Basic residues" evidence="2">
    <location>
        <begin position="110"/>
        <end position="121"/>
    </location>
</feature>
<feature type="region of interest" description="Disordered" evidence="2">
    <location>
        <begin position="87"/>
        <end position="134"/>
    </location>
</feature>
<dbReference type="RefSeq" id="XP_001218340.1">
    <property type="nucleotide sequence ID" value="XM_001218339.1"/>
</dbReference>
<feature type="region of interest" description="Disordered" evidence="2">
    <location>
        <begin position="494"/>
        <end position="526"/>
    </location>
</feature>
<dbReference type="OrthoDB" id="438641at2759"/>
<feature type="region of interest" description="Disordered" evidence="2">
    <location>
        <begin position="1"/>
        <end position="60"/>
    </location>
</feature>
<feature type="compositionally biased region" description="Basic residues" evidence="2">
    <location>
        <begin position="509"/>
        <end position="520"/>
    </location>
</feature>
<feature type="region of interest" description="Disordered" evidence="2">
    <location>
        <begin position="810"/>
        <end position="833"/>
    </location>
</feature>
<dbReference type="CDD" id="cd20071">
    <property type="entry name" value="SET_SMYD"/>
    <property type="match status" value="1"/>
</dbReference>
<dbReference type="GO" id="GO:0005634">
    <property type="term" value="C:nucleus"/>
    <property type="evidence" value="ECO:0007669"/>
    <property type="project" value="TreeGrafter"/>
</dbReference>
<gene>
    <name evidence="4" type="ORF">ATEG_09718</name>
</gene>
<evidence type="ECO:0000259" key="3">
    <source>
        <dbReference type="PROSITE" id="PS50280"/>
    </source>
</evidence>
<keyword evidence="1" id="KW-0175">Coiled coil</keyword>
<evidence type="ECO:0000256" key="1">
    <source>
        <dbReference type="SAM" id="Coils"/>
    </source>
</evidence>
<dbReference type="Pfam" id="PF00856">
    <property type="entry name" value="SET"/>
    <property type="match status" value="1"/>
</dbReference>
<proteinExistence type="predicted"/>
<dbReference type="HOGENOM" id="CLU_340638_0_0_1"/>
<dbReference type="AlphaFoldDB" id="Q0C9B6"/>
<feature type="coiled-coil region" evidence="1">
    <location>
        <begin position="699"/>
        <end position="738"/>
    </location>
</feature>
<organism evidence="4 5">
    <name type="scientific">Aspergillus terreus (strain NIH 2624 / FGSC A1156)</name>
    <dbReference type="NCBI Taxonomy" id="341663"/>
    <lineage>
        <taxon>Eukaryota</taxon>
        <taxon>Fungi</taxon>
        <taxon>Dikarya</taxon>
        <taxon>Ascomycota</taxon>
        <taxon>Pezizomycotina</taxon>
        <taxon>Eurotiomycetes</taxon>
        <taxon>Eurotiomycetidae</taxon>
        <taxon>Eurotiales</taxon>
        <taxon>Aspergillaceae</taxon>
        <taxon>Aspergillus</taxon>
        <taxon>Aspergillus subgen. Circumdati</taxon>
    </lineage>
</organism>
<dbReference type="VEuPathDB" id="FungiDB:ATEG_09718"/>
<dbReference type="eggNOG" id="KOG2084">
    <property type="taxonomic scope" value="Eukaryota"/>
</dbReference>
<dbReference type="PANTHER" id="PTHR13063:SF10">
    <property type="entry name" value="NITRIC OXIDE SYNTHASE-INTERACTING PROTEIN"/>
    <property type="match status" value="1"/>
</dbReference>
<dbReference type="PROSITE" id="PS50280">
    <property type="entry name" value="SET"/>
    <property type="match status" value="1"/>
</dbReference>
<dbReference type="GeneID" id="4354492"/>
<evidence type="ECO:0000256" key="2">
    <source>
        <dbReference type="SAM" id="MobiDB-lite"/>
    </source>
</evidence>
<reference evidence="5" key="1">
    <citation type="submission" date="2005-09" db="EMBL/GenBank/DDBJ databases">
        <title>Annotation of the Aspergillus terreus NIH2624 genome.</title>
        <authorList>
            <person name="Birren B.W."/>
            <person name="Lander E.S."/>
            <person name="Galagan J.E."/>
            <person name="Nusbaum C."/>
            <person name="Devon K."/>
            <person name="Henn M."/>
            <person name="Ma L.-J."/>
            <person name="Jaffe D.B."/>
            <person name="Butler J."/>
            <person name="Alvarez P."/>
            <person name="Gnerre S."/>
            <person name="Grabherr M."/>
            <person name="Kleber M."/>
            <person name="Mauceli E.W."/>
            <person name="Brockman W."/>
            <person name="Rounsley S."/>
            <person name="Young S.K."/>
            <person name="LaButti K."/>
            <person name="Pushparaj V."/>
            <person name="DeCaprio D."/>
            <person name="Crawford M."/>
            <person name="Koehrsen M."/>
            <person name="Engels R."/>
            <person name="Montgomery P."/>
            <person name="Pearson M."/>
            <person name="Howarth C."/>
            <person name="Larson L."/>
            <person name="Luoma S."/>
            <person name="White J."/>
            <person name="Alvarado L."/>
            <person name="Kodira C.D."/>
            <person name="Zeng Q."/>
            <person name="Oleary S."/>
            <person name="Yandava C."/>
            <person name="Denning D.W."/>
            <person name="Nierman W.C."/>
            <person name="Milne T."/>
            <person name="Madden K."/>
        </authorList>
    </citation>
    <scope>NUCLEOTIDE SEQUENCE [LARGE SCALE GENOMIC DNA]</scope>
    <source>
        <strain evidence="5">NIH 2624 / FGSC A1156</strain>
    </source>
</reference>
<dbReference type="InterPro" id="IPR016818">
    <property type="entry name" value="NOSIP"/>
</dbReference>
<dbReference type="SUPFAM" id="SSF82199">
    <property type="entry name" value="SET domain"/>
    <property type="match status" value="1"/>
</dbReference>
<accession>Q0C9B6</accession>
<dbReference type="InterPro" id="IPR001214">
    <property type="entry name" value="SET_dom"/>
</dbReference>
<protein>
    <recommendedName>
        <fullName evidence="3">SET domain-containing protein</fullName>
    </recommendedName>
</protein>
<sequence length="833" mass="91873">MRRLKLGYRGSREMTTIPEESEDKPENSGISSKVLSSVSPTSPEPEPARASEPPQETVSAPCLDLIKYIPLGALAKPLVEYVEPVAERSRTPVGPPPRPPRSPPPAPTPARRKKSKKSKKNPKGETETAASDDELHEYTSKHSFSAQYINRGVGTGLVATEFIPAGSVLFAERVVYLTSAEQDACASITEADDLIARKVRAMGEDWWGEFLTLSNPGRVTLGIYAGIWEAHQVPLAGPKGGAMLGLNMAWMNHACVPNCALTVVCRTGGSRRAVVRACADIDPGVELTIAYFYAAGGHTQREIFTWTTFGFVCGCAACVHPAARIERALRRYARAKDRFDSDPELAVARPAHTIQLVQDVVTALMGVGIRDARVAMLWTQCALLAAFHTDVARAITFLGKARKMLAVLEGPAGSFYAQVTRWYTDVVLMPGEPGCAEILYMNGAAPHEYVRVGDYRRLPGCVAVPRGSGRYKLLAPGGIEVTPDPSILPEDMAESLAASEPGKGENKPKAKKKKKGKSAARPKTDRQCANEKDFLDLCRDLRREHMKNVMGEERTATRVISRSLQDDINDLHRCLDEIETQASYIQTVAARKYVVVTKCVNKCALVLFNLISLPPTSLPNPTPHNQTIEKSKEMAHSKRNTSLPHFTSYERSLLRSTWGTKRSVISRDSFLPFGSCRLCLQPARAPVVACASHGDLFCRECAIADLLAQRQEIKRLERERDEAKKRLAEDDARALQEARERELHDFELVSMGLEAAGNGGGRKRKAEESERALAAFKAREVEVNGTRKKVIELDEAEMARVAAAEQERLKEELKREKVSRHSPYPPYSSRRRC</sequence>
<dbReference type="SMART" id="SM00317">
    <property type="entry name" value="SET"/>
    <property type="match status" value="1"/>
</dbReference>
<evidence type="ECO:0000313" key="5">
    <source>
        <dbReference type="Proteomes" id="UP000007963"/>
    </source>
</evidence>
<evidence type="ECO:0000313" key="4">
    <source>
        <dbReference type="EMBL" id="EAU29909.1"/>
    </source>
</evidence>
<feature type="domain" description="SET" evidence="3">
    <location>
        <begin position="133"/>
        <end position="292"/>
    </location>
</feature>
<dbReference type="eggNOG" id="KOG3039">
    <property type="taxonomic scope" value="Eukaryota"/>
</dbReference>
<dbReference type="InterPro" id="IPR046341">
    <property type="entry name" value="SET_dom_sf"/>
</dbReference>